<dbReference type="PANTHER" id="PTHR43289">
    <property type="entry name" value="MITOGEN-ACTIVATED PROTEIN KINASE KINASE KINASE 20-RELATED"/>
    <property type="match status" value="1"/>
</dbReference>
<feature type="domain" description="Protein kinase" evidence="8">
    <location>
        <begin position="16"/>
        <end position="268"/>
    </location>
</feature>
<dbReference type="Pfam" id="PF00069">
    <property type="entry name" value="Pkinase"/>
    <property type="match status" value="1"/>
</dbReference>
<dbReference type="EMBL" id="JACBZI010000001">
    <property type="protein sequence ID" value="NYI10827.1"/>
    <property type="molecule type" value="Genomic_DNA"/>
</dbReference>
<dbReference type="InterPro" id="IPR008271">
    <property type="entry name" value="Ser/Thr_kinase_AS"/>
</dbReference>
<feature type="transmembrane region" description="Helical" evidence="7">
    <location>
        <begin position="443"/>
        <end position="464"/>
    </location>
</feature>
<comment type="caution">
    <text evidence="9">The sequence shown here is derived from an EMBL/GenBank/DDBJ whole genome shotgun (WGS) entry which is preliminary data.</text>
</comment>
<evidence type="ECO:0000256" key="4">
    <source>
        <dbReference type="ARBA" id="ARBA00022840"/>
    </source>
</evidence>
<gene>
    <name evidence="9" type="ORF">BKA05_002342</name>
</gene>
<dbReference type="PANTHER" id="PTHR43289:SF34">
    <property type="entry name" value="SERINE_THREONINE-PROTEIN KINASE YBDM-RELATED"/>
    <property type="match status" value="1"/>
</dbReference>
<dbReference type="Gene3D" id="3.30.200.20">
    <property type="entry name" value="Phosphorylase Kinase, domain 1"/>
    <property type="match status" value="1"/>
</dbReference>
<evidence type="ECO:0000256" key="1">
    <source>
        <dbReference type="ARBA" id="ARBA00022679"/>
    </source>
</evidence>
<dbReference type="SMART" id="SM00220">
    <property type="entry name" value="S_TKc"/>
    <property type="match status" value="1"/>
</dbReference>
<dbReference type="PROSITE" id="PS50011">
    <property type="entry name" value="PROTEIN_KINASE_DOM"/>
    <property type="match status" value="1"/>
</dbReference>
<keyword evidence="4 5" id="KW-0067">ATP-binding</keyword>
<keyword evidence="2 5" id="KW-0547">Nucleotide-binding</keyword>
<reference evidence="9 10" key="1">
    <citation type="submission" date="2020-07" db="EMBL/GenBank/DDBJ databases">
        <title>Sequencing the genomes of 1000 actinobacteria strains.</title>
        <authorList>
            <person name="Klenk H.-P."/>
        </authorList>
    </citation>
    <scope>NUCLEOTIDE SEQUENCE [LARGE SCALE GENOMIC DNA]</scope>
    <source>
        <strain evidence="9 10">DSM 18248</strain>
    </source>
</reference>
<feature type="region of interest" description="Disordered" evidence="6">
    <location>
        <begin position="277"/>
        <end position="354"/>
    </location>
</feature>
<evidence type="ECO:0000256" key="5">
    <source>
        <dbReference type="PROSITE-ProRule" id="PRU10141"/>
    </source>
</evidence>
<proteinExistence type="predicted"/>
<name>A0A7Y9YGF6_9ACTN</name>
<evidence type="ECO:0000256" key="7">
    <source>
        <dbReference type="SAM" id="Phobius"/>
    </source>
</evidence>
<keyword evidence="10" id="KW-1185">Reference proteome</keyword>
<dbReference type="RefSeq" id="WP_179531605.1">
    <property type="nucleotide sequence ID" value="NZ_BAAAPP010000005.1"/>
</dbReference>
<dbReference type="InterPro" id="IPR017441">
    <property type="entry name" value="Protein_kinase_ATP_BS"/>
</dbReference>
<dbReference type="SUPFAM" id="SSF56112">
    <property type="entry name" value="Protein kinase-like (PK-like)"/>
    <property type="match status" value="1"/>
</dbReference>
<keyword evidence="1" id="KW-0808">Transferase</keyword>
<dbReference type="CDD" id="cd14014">
    <property type="entry name" value="STKc_PknB_like"/>
    <property type="match status" value="1"/>
</dbReference>
<evidence type="ECO:0000256" key="6">
    <source>
        <dbReference type="SAM" id="MobiDB-lite"/>
    </source>
</evidence>
<dbReference type="GO" id="GO:0004674">
    <property type="term" value="F:protein serine/threonine kinase activity"/>
    <property type="evidence" value="ECO:0007669"/>
    <property type="project" value="UniProtKB-KW"/>
</dbReference>
<dbReference type="AlphaFoldDB" id="A0A7Y9YGF6"/>
<feature type="compositionally biased region" description="Basic and acidic residues" evidence="6">
    <location>
        <begin position="283"/>
        <end position="292"/>
    </location>
</feature>
<feature type="binding site" evidence="5">
    <location>
        <position position="44"/>
    </location>
    <ligand>
        <name>ATP</name>
        <dbReference type="ChEBI" id="CHEBI:30616"/>
    </ligand>
</feature>
<evidence type="ECO:0000256" key="3">
    <source>
        <dbReference type="ARBA" id="ARBA00022777"/>
    </source>
</evidence>
<keyword evidence="3 9" id="KW-0418">Kinase</keyword>
<evidence type="ECO:0000313" key="10">
    <source>
        <dbReference type="Proteomes" id="UP000537326"/>
    </source>
</evidence>
<keyword evidence="7" id="KW-0812">Transmembrane</keyword>
<dbReference type="Proteomes" id="UP000537326">
    <property type="component" value="Unassembled WGS sequence"/>
</dbReference>
<sequence>MTTRPREEPDVLVGGYRLLAKIGEGGMGVVHLARRDDGQRVALKVLRPHVVGDDDGRARLEREVDSLSRVHSRWVAEIVDADPWAAVPWIATRYVPGLSLHDHVLEEGPVRGADLLWFAGCLAEGLDAVHAVGVLHRDVKPSNVLMEGRTPILIDFGLAKLADDPRMTQTGWLIGTPGYLAPEILHGDDATEASDVHAWAATVAYAGTGRAPFGRGPSAAVMDRVRRGEHDLSGLTGDLARVVAAALDPEPGNRPELWEVLDWLRPQTTRVRRVVPPPPVPVERVEPDETRPWRPAATPYETTEVAEQDETDLLGTDPFEGDLEGEWPDERDPGSVHGTRVLPWDDQQGWPEDPPEPRTPLLERARRALLLAVLGGAATAGVVAVPLLVVTSLMLLVWLLRSGSIAAGTVGARRQERGRRWWDGPRLLLGAPWDLVRSIPSTLVLQLWSLGLALAAGLLCYAVALDVPSTLAVTGAVLVGSLWWGPGGSRVRSPVGRVVRPLSATLGVWAVSLALVAVAGAGAAYLALDGVDWTPLEGRPLSGVTVPALQR</sequence>
<dbReference type="Gene3D" id="1.10.510.10">
    <property type="entry name" value="Transferase(Phosphotransferase) domain 1"/>
    <property type="match status" value="1"/>
</dbReference>
<evidence type="ECO:0000256" key="2">
    <source>
        <dbReference type="ARBA" id="ARBA00022741"/>
    </source>
</evidence>
<dbReference type="InterPro" id="IPR000719">
    <property type="entry name" value="Prot_kinase_dom"/>
</dbReference>
<dbReference type="GO" id="GO:0005524">
    <property type="term" value="F:ATP binding"/>
    <property type="evidence" value="ECO:0007669"/>
    <property type="project" value="UniProtKB-UniRule"/>
</dbReference>
<dbReference type="PROSITE" id="PS00108">
    <property type="entry name" value="PROTEIN_KINASE_ST"/>
    <property type="match status" value="1"/>
</dbReference>
<protein>
    <submittedName>
        <fullName evidence="9">Serine/threonine protein kinase</fullName>
    </submittedName>
</protein>
<keyword evidence="7" id="KW-0472">Membrane</keyword>
<keyword evidence="7" id="KW-1133">Transmembrane helix</keyword>
<dbReference type="PROSITE" id="PS00107">
    <property type="entry name" value="PROTEIN_KINASE_ATP"/>
    <property type="match status" value="1"/>
</dbReference>
<feature type="transmembrane region" description="Helical" evidence="7">
    <location>
        <begin position="506"/>
        <end position="528"/>
    </location>
</feature>
<keyword evidence="9" id="KW-0723">Serine/threonine-protein kinase</keyword>
<evidence type="ECO:0000259" key="8">
    <source>
        <dbReference type="PROSITE" id="PS50011"/>
    </source>
</evidence>
<organism evidence="9 10">
    <name type="scientific">Nocardioides marinus</name>
    <dbReference type="NCBI Taxonomy" id="374514"/>
    <lineage>
        <taxon>Bacteria</taxon>
        <taxon>Bacillati</taxon>
        <taxon>Actinomycetota</taxon>
        <taxon>Actinomycetes</taxon>
        <taxon>Propionibacteriales</taxon>
        <taxon>Nocardioidaceae</taxon>
        <taxon>Nocardioides</taxon>
    </lineage>
</organism>
<accession>A0A7Y9YGF6</accession>
<feature type="transmembrane region" description="Helical" evidence="7">
    <location>
        <begin position="368"/>
        <end position="389"/>
    </location>
</feature>
<dbReference type="InterPro" id="IPR011009">
    <property type="entry name" value="Kinase-like_dom_sf"/>
</dbReference>
<evidence type="ECO:0000313" key="9">
    <source>
        <dbReference type="EMBL" id="NYI10827.1"/>
    </source>
</evidence>